<dbReference type="Pfam" id="PF20250">
    <property type="entry name" value="FapA_N"/>
    <property type="match status" value="2"/>
</dbReference>
<dbReference type="InterPro" id="IPR046865">
    <property type="entry name" value="FapA_b_solenoid"/>
</dbReference>
<dbReference type="Pfam" id="PF03961">
    <property type="entry name" value="FapA"/>
    <property type="match status" value="1"/>
</dbReference>
<dbReference type="PANTHER" id="PTHR38032:SF1">
    <property type="entry name" value="RNA-BINDING PROTEIN KHPB N-TERMINAL DOMAIN-CONTAINING PROTEIN"/>
    <property type="match status" value="1"/>
</dbReference>
<keyword evidence="1" id="KW-0175">Coiled coil</keyword>
<sequence length="726" mass="81004">MSEKIWHIQKNQKSNRWYLSFDSIPDGDFPHPKDILQEAEKTGLSPLQLIREESIQKYFDKIQETGNLEPLEIELNPKFDARIIVSQDKLQAELYVRKARENPNSLNTALIMNILNSSGIKSINTAAIQKELESFVASEKMEFFYVIAEGEPPTRGKNRELISHLPAEPHKNLQAVIARLKNPDAYTDQKDNPVTDSEFPLSEADALYLVSSEEVLYDFSEPTEGTSGLDIYGEVIESLPGNDPFVSDLRNITQNSDSLIADKTGVLLHANTEGGVKLRIIPYKNASARAAVSRDQTEVSLFLEEGKGAGIKLSKEIIMNALQKINITENIPDESIHEAITHAQKAEKETEYIILTGEHAVLPNSYEFSWIADLSASHAVTVEKNSVILKARFMPEGKAGKTVFGENILPEKGVSEKLPDCDQSISVQTEGTDKIYTANISGELTRVNNCLSISVLKTINTAIDEIANEIYFPGNLLITGNIPNEKTIKVAGSIQVKGNVGIDFLSAQNALVIEGGIQGKKRGILWAKNTIEIKFAESARLYAGKRIHIQDHCFGCIVKTNDMLILTGNPGVLIGGNIHAARGIEAKEIGAKKRIQTLISFGQDYLIKDEIEVHEKEMRENNARLAILESSIEAKKEAETLQQALTDEKVKLLKRNKELGLRIFKLKENFETHIESEIRVLGTVYPGTVFESHGRFFEVTEELMHVIFYFDKECGLIQYKDIIDEV</sequence>
<proteinExistence type="predicted"/>
<dbReference type="EMBL" id="CDNC01000004">
    <property type="protein sequence ID" value="CEM60924.1"/>
    <property type="molecule type" value="Genomic_DNA"/>
</dbReference>
<evidence type="ECO:0000259" key="2">
    <source>
        <dbReference type="Pfam" id="PF20250"/>
    </source>
</evidence>
<gene>
    <name evidence="4" type="ORF">FUT82_06145</name>
    <name evidence="3" type="ORF">TPHV1_120053</name>
</gene>
<keyword evidence="5" id="KW-1185">Reference proteome</keyword>
<dbReference type="InterPro" id="IPR005646">
    <property type="entry name" value="FapA"/>
</dbReference>
<dbReference type="OrthoDB" id="9775837at2"/>
<protein>
    <submittedName>
        <fullName evidence="4">DUF342 domain-containing protein</fullName>
    </submittedName>
</protein>
<reference evidence="3" key="2">
    <citation type="submission" date="2015-01" db="EMBL/GenBank/DDBJ databases">
        <authorList>
            <person name="Xiang T."/>
            <person name="Song Y."/>
            <person name="Huang L."/>
            <person name="Wang B."/>
            <person name="Wu P."/>
        </authorList>
    </citation>
    <scope>NUCLEOTIDE SEQUENCE [LARGE SCALE GENOMIC DNA]</scope>
    <source>
        <strain evidence="3">V1</strain>
    </source>
</reference>
<evidence type="ECO:0000256" key="1">
    <source>
        <dbReference type="SAM" id="Coils"/>
    </source>
</evidence>
<dbReference type="Proteomes" id="UP000042527">
    <property type="component" value="Unassembled WGS sequence"/>
</dbReference>
<dbReference type="AlphaFoldDB" id="A0A0B7GQR1"/>
<evidence type="ECO:0000313" key="6">
    <source>
        <dbReference type="Proteomes" id="UP000323594"/>
    </source>
</evidence>
<dbReference type="PANTHER" id="PTHR38032">
    <property type="entry name" value="POLYMERASE-RELATED"/>
    <property type="match status" value="1"/>
</dbReference>
<feature type="domain" description="Flagellar Assembly Protein A N-terminal region" evidence="2">
    <location>
        <begin position="291"/>
        <end position="448"/>
    </location>
</feature>
<name>A0A0B7GQR1_TREPH</name>
<dbReference type="EMBL" id="CP042817">
    <property type="protein sequence ID" value="QEJ97616.1"/>
    <property type="molecule type" value="Genomic_DNA"/>
</dbReference>
<evidence type="ECO:0000313" key="5">
    <source>
        <dbReference type="Proteomes" id="UP000042527"/>
    </source>
</evidence>
<evidence type="ECO:0000313" key="4">
    <source>
        <dbReference type="EMBL" id="QEJ97616.1"/>
    </source>
</evidence>
<reference evidence="4 6" key="3">
    <citation type="submission" date="2019-08" db="EMBL/GenBank/DDBJ databases">
        <authorList>
            <person name="Kuhnert P."/>
        </authorList>
    </citation>
    <scope>NUCLEOTIDE SEQUENCE [LARGE SCALE GENOMIC DNA]</scope>
    <source>
        <strain evidence="4 6">B36.5</strain>
    </source>
</reference>
<organism evidence="3 5">
    <name type="scientific">Treponema phagedenis</name>
    <dbReference type="NCBI Taxonomy" id="162"/>
    <lineage>
        <taxon>Bacteria</taxon>
        <taxon>Pseudomonadati</taxon>
        <taxon>Spirochaetota</taxon>
        <taxon>Spirochaetia</taxon>
        <taxon>Spirochaetales</taxon>
        <taxon>Treponemataceae</taxon>
        <taxon>Treponema</taxon>
    </lineage>
</organism>
<dbReference type="Proteomes" id="UP000323594">
    <property type="component" value="Chromosome"/>
</dbReference>
<evidence type="ECO:0000313" key="3">
    <source>
        <dbReference type="EMBL" id="CEM60924.1"/>
    </source>
</evidence>
<dbReference type="RefSeq" id="WP_024753313.1">
    <property type="nucleotide sequence ID" value="NZ_CDNC01000004.1"/>
</dbReference>
<accession>A0A0B7GQR1</accession>
<reference evidence="5" key="1">
    <citation type="submission" date="2015-01" db="EMBL/GenBank/DDBJ databases">
        <authorList>
            <person name="Manzoor Shahid"/>
            <person name="Zubair Saima"/>
        </authorList>
    </citation>
    <scope>NUCLEOTIDE SEQUENCE [LARGE SCALE GENOMIC DNA]</scope>
    <source>
        <strain evidence="5">V1</strain>
    </source>
</reference>
<feature type="domain" description="Flagellar Assembly Protein A N-terminal region" evidence="2">
    <location>
        <begin position="82"/>
        <end position="171"/>
    </location>
</feature>
<dbReference type="InterPro" id="IPR046866">
    <property type="entry name" value="FapA_N"/>
</dbReference>
<feature type="coiled-coil region" evidence="1">
    <location>
        <begin position="611"/>
        <end position="655"/>
    </location>
</feature>